<feature type="chain" id="PRO_5035231537" description="Mid2 domain-containing protein" evidence="3">
    <location>
        <begin position="17"/>
        <end position="409"/>
    </location>
</feature>
<dbReference type="Proteomes" id="UP000693738">
    <property type="component" value="Unassembled WGS sequence"/>
</dbReference>
<proteinExistence type="predicted"/>
<feature type="compositionally biased region" description="Low complexity" evidence="1">
    <location>
        <begin position="190"/>
        <end position="205"/>
    </location>
</feature>
<evidence type="ECO:0000256" key="1">
    <source>
        <dbReference type="SAM" id="MobiDB-lite"/>
    </source>
</evidence>
<evidence type="ECO:0000256" key="2">
    <source>
        <dbReference type="SAM" id="Phobius"/>
    </source>
</evidence>
<dbReference type="AlphaFoldDB" id="A0A8J2NGR6"/>
<keyword evidence="2" id="KW-0472">Membrane</keyword>
<protein>
    <recommendedName>
        <fullName evidence="6">Mid2 domain-containing protein</fullName>
    </recommendedName>
</protein>
<comment type="caution">
    <text evidence="4">The sequence shown here is derived from an EMBL/GenBank/DDBJ whole genome shotgun (WGS) entry which is preliminary data.</text>
</comment>
<dbReference type="EMBL" id="CAJSTJ010000145">
    <property type="protein sequence ID" value="CAG7562042.1"/>
    <property type="molecule type" value="Genomic_DNA"/>
</dbReference>
<keyword evidence="2" id="KW-0812">Transmembrane</keyword>
<feature type="transmembrane region" description="Helical" evidence="2">
    <location>
        <begin position="216"/>
        <end position="241"/>
    </location>
</feature>
<evidence type="ECO:0008006" key="6">
    <source>
        <dbReference type="Google" id="ProtNLM"/>
    </source>
</evidence>
<keyword evidence="3" id="KW-0732">Signal</keyword>
<organism evidence="4 5">
    <name type="scientific">Fusarium equiseti</name>
    <name type="common">Fusarium scirpi</name>
    <dbReference type="NCBI Taxonomy" id="61235"/>
    <lineage>
        <taxon>Eukaryota</taxon>
        <taxon>Fungi</taxon>
        <taxon>Dikarya</taxon>
        <taxon>Ascomycota</taxon>
        <taxon>Pezizomycotina</taxon>
        <taxon>Sordariomycetes</taxon>
        <taxon>Hypocreomycetidae</taxon>
        <taxon>Hypocreales</taxon>
        <taxon>Nectriaceae</taxon>
        <taxon>Fusarium</taxon>
        <taxon>Fusarium incarnatum-equiseti species complex</taxon>
    </lineage>
</organism>
<feature type="compositionally biased region" description="Basic and acidic residues" evidence="1">
    <location>
        <begin position="175"/>
        <end position="188"/>
    </location>
</feature>
<keyword evidence="2" id="KW-1133">Transmembrane helix</keyword>
<feature type="region of interest" description="Disordered" evidence="1">
    <location>
        <begin position="175"/>
        <end position="212"/>
    </location>
</feature>
<gene>
    <name evidence="4" type="ORF">FEQUK3_LOCUS7749</name>
</gene>
<evidence type="ECO:0000313" key="4">
    <source>
        <dbReference type="EMBL" id="CAG7562042.1"/>
    </source>
</evidence>
<accession>A0A8J2NGR6</accession>
<feature type="signal peptide" evidence="3">
    <location>
        <begin position="1"/>
        <end position="16"/>
    </location>
</feature>
<name>A0A8J2NGR6_FUSEQ</name>
<sequence length="409" mass="44609">MHTTVLLGMMALAVNAMETGHARRMPAADMPMITADPMDFLDQVEELRRRELHPRQASSSMLNDLTVTVAADATCGYLSAEIGVPITCTNKGTCAWAQLFPGQGVIRCGTDIKVTCYESTVAVNSSLCNDVCQSDTMNLLWHDVQSAEYTYWGQDSPDFTTLVLDVDTGATKTMRVDKKDDETSKESDETSTTTDVAASATSSSTDTEDKKSSVPLGAIIGGAVGGVALIGAIMLGIFFMLRRKKNETAPAPTDGPINPPTMSFAPQNANAMMLDSKPTNMSPGYKMVEQLFLDLSPDRVSLHDGIHAVKPWATKYIDAIQDERYWDAIWARYHLSGQVKDGKIEGLTVVESTTEDAMGYKKYAPEQYAEAVSFYKRNNSSSDGRTDVIEIIMRVNIEDLTGKHIPEGV</sequence>
<evidence type="ECO:0000256" key="3">
    <source>
        <dbReference type="SAM" id="SignalP"/>
    </source>
</evidence>
<evidence type="ECO:0000313" key="5">
    <source>
        <dbReference type="Proteomes" id="UP000693738"/>
    </source>
</evidence>
<reference evidence="4" key="1">
    <citation type="submission" date="2021-05" db="EMBL/GenBank/DDBJ databases">
        <authorList>
            <person name="Khan N."/>
        </authorList>
    </citation>
    <scope>NUCLEOTIDE SEQUENCE</scope>
</reference>